<accession>A0A816J043</accession>
<dbReference type="Proteomes" id="UP001295469">
    <property type="component" value="Chromosome C09"/>
</dbReference>
<dbReference type="EMBL" id="HG994373">
    <property type="protein sequence ID" value="CAF1762975.1"/>
    <property type="molecule type" value="Genomic_DNA"/>
</dbReference>
<sequence length="55" mass="6269">MISEGLTLEVNMKHEKQLGNIEQSRIFFVDGCGKDGKEIYVPFKGSHCQKKIRSN</sequence>
<name>A0A816J043_BRANA</name>
<dbReference type="AlphaFoldDB" id="A0A816J043"/>
<gene>
    <name evidence="1" type="ORF">DARMORV10_C09P47050.1</name>
</gene>
<proteinExistence type="predicted"/>
<protein>
    <submittedName>
        <fullName evidence="1">(rape) hypothetical protein</fullName>
    </submittedName>
</protein>
<evidence type="ECO:0000313" key="1">
    <source>
        <dbReference type="EMBL" id="CAF1762975.1"/>
    </source>
</evidence>
<reference evidence="1" key="1">
    <citation type="submission" date="2021-01" db="EMBL/GenBank/DDBJ databases">
        <authorList>
            <consortium name="Genoscope - CEA"/>
            <person name="William W."/>
        </authorList>
    </citation>
    <scope>NUCLEOTIDE SEQUENCE</scope>
</reference>
<organism evidence="1">
    <name type="scientific">Brassica napus</name>
    <name type="common">Rape</name>
    <dbReference type="NCBI Taxonomy" id="3708"/>
    <lineage>
        <taxon>Eukaryota</taxon>
        <taxon>Viridiplantae</taxon>
        <taxon>Streptophyta</taxon>
        <taxon>Embryophyta</taxon>
        <taxon>Tracheophyta</taxon>
        <taxon>Spermatophyta</taxon>
        <taxon>Magnoliopsida</taxon>
        <taxon>eudicotyledons</taxon>
        <taxon>Gunneridae</taxon>
        <taxon>Pentapetalae</taxon>
        <taxon>rosids</taxon>
        <taxon>malvids</taxon>
        <taxon>Brassicales</taxon>
        <taxon>Brassicaceae</taxon>
        <taxon>Brassiceae</taxon>
        <taxon>Brassica</taxon>
    </lineage>
</organism>